<protein>
    <submittedName>
        <fullName evidence="2">WGS project CCBQ000000000 data, contig 00058</fullName>
    </submittedName>
</protein>
<dbReference type="InterPro" id="IPR037992">
    <property type="entry name" value="TRAPPC6/Trs33"/>
</dbReference>
<dbReference type="PANTHER" id="PTHR12817">
    <property type="entry name" value="TRAFFICKING PROTEIN PARTICLE COMPLEX SUBUNIT 6B"/>
    <property type="match status" value="1"/>
</dbReference>
<accession>A0A0A8LDF9</accession>
<evidence type="ECO:0000313" key="2">
    <source>
        <dbReference type="EMBL" id="CDO96434.1"/>
    </source>
</evidence>
<sequence length="270" mass="30825">MSTTTPQKKSAVESPEQIERRRIVEQFLLFQESLPKVDALSYQWLLNEMVPMSMAVENNLNQLDEYSSLSSQSVEPGSQDLNEEFSELSLNKFEYTPSHKLIAQLHNANDDQKDKSNERLFKIGSGIGSKMTELLIFSNNPNLSFNSMDALGMVRFICKEVWKQLYGKQIDNLKTNHRGVFYLFDYEFQPIQNFALDDDEKVLLDVVAPYIQVPLGVISGILTSLGVPEDDLSISFTYVDIPEDRRKPLGQFPKGVNFNIQINQLQNSQD</sequence>
<dbReference type="Gene3D" id="3.30.1380.20">
    <property type="entry name" value="Trafficking protein particle complex subunit 3"/>
    <property type="match status" value="1"/>
</dbReference>
<dbReference type="OrthoDB" id="941624at2759"/>
<dbReference type="AlphaFoldDB" id="A0A0A8LDF9"/>
<comment type="similarity">
    <text evidence="1">Belongs to the TRAPP small subunits family. BET3 subfamily.</text>
</comment>
<dbReference type="GO" id="GO:0005802">
    <property type="term" value="C:trans-Golgi network"/>
    <property type="evidence" value="ECO:0007669"/>
    <property type="project" value="TreeGrafter"/>
</dbReference>
<dbReference type="GO" id="GO:0006888">
    <property type="term" value="P:endoplasmic reticulum to Golgi vesicle-mediated transport"/>
    <property type="evidence" value="ECO:0007669"/>
    <property type="project" value="TreeGrafter"/>
</dbReference>
<dbReference type="InterPro" id="IPR007194">
    <property type="entry name" value="TRAPP_component"/>
</dbReference>
<dbReference type="EMBL" id="CCBQ010000047">
    <property type="protein sequence ID" value="CDO96434.1"/>
    <property type="molecule type" value="Genomic_DNA"/>
</dbReference>
<gene>
    <name evidence="2" type="ORF">KLDO_g4639</name>
</gene>
<organism evidence="2 3">
    <name type="scientific">Kluyveromyces dobzhanskii CBS 2104</name>
    <dbReference type="NCBI Taxonomy" id="1427455"/>
    <lineage>
        <taxon>Eukaryota</taxon>
        <taxon>Fungi</taxon>
        <taxon>Dikarya</taxon>
        <taxon>Ascomycota</taxon>
        <taxon>Saccharomycotina</taxon>
        <taxon>Saccharomycetes</taxon>
        <taxon>Saccharomycetales</taxon>
        <taxon>Saccharomycetaceae</taxon>
        <taxon>Kluyveromyces</taxon>
    </lineage>
</organism>
<dbReference type="GO" id="GO:0005801">
    <property type="term" value="C:cis-Golgi network"/>
    <property type="evidence" value="ECO:0007669"/>
    <property type="project" value="TreeGrafter"/>
</dbReference>
<dbReference type="InterPro" id="IPR024096">
    <property type="entry name" value="NO_sig/Golgi_transp_ligand-bd"/>
</dbReference>
<dbReference type="SUPFAM" id="SSF111126">
    <property type="entry name" value="Ligand-binding domain in the NO signalling and Golgi transport"/>
    <property type="match status" value="1"/>
</dbReference>
<dbReference type="CDD" id="cd14944">
    <property type="entry name" value="TRAPPC6A_Trs33"/>
    <property type="match status" value="1"/>
</dbReference>
<dbReference type="GO" id="GO:0030008">
    <property type="term" value="C:TRAPP complex"/>
    <property type="evidence" value="ECO:0007669"/>
    <property type="project" value="TreeGrafter"/>
</dbReference>
<comment type="caution">
    <text evidence="2">The sequence shown here is derived from an EMBL/GenBank/DDBJ whole genome shotgun (WGS) entry which is preliminary data.</text>
</comment>
<name>A0A0A8LDF9_9SACH</name>
<reference evidence="2 3" key="1">
    <citation type="submission" date="2014-03" db="EMBL/GenBank/DDBJ databases">
        <title>The genome of Kluyveromyces dobzhanskii.</title>
        <authorList>
            <person name="Nystedt B."/>
            <person name="Astrom S."/>
        </authorList>
    </citation>
    <scope>NUCLEOTIDE SEQUENCE [LARGE SCALE GENOMIC DNA]</scope>
    <source>
        <strain evidence="2 3">CBS 2104</strain>
    </source>
</reference>
<proteinExistence type="inferred from homology"/>
<evidence type="ECO:0000313" key="3">
    <source>
        <dbReference type="Proteomes" id="UP000031516"/>
    </source>
</evidence>
<keyword evidence="3" id="KW-1185">Reference proteome</keyword>
<dbReference type="PANTHER" id="PTHR12817:SF0">
    <property type="entry name" value="GEO08327P1"/>
    <property type="match status" value="1"/>
</dbReference>
<evidence type="ECO:0000256" key="1">
    <source>
        <dbReference type="ARBA" id="ARBA00006218"/>
    </source>
</evidence>
<dbReference type="Pfam" id="PF04051">
    <property type="entry name" value="TRAPP"/>
    <property type="match status" value="1"/>
</dbReference>
<dbReference type="Proteomes" id="UP000031516">
    <property type="component" value="Unassembled WGS sequence"/>
</dbReference>